<organism evidence="7 8">
    <name type="scientific">Strigamia maritima</name>
    <name type="common">European centipede</name>
    <name type="synonym">Geophilus maritimus</name>
    <dbReference type="NCBI Taxonomy" id="126957"/>
    <lineage>
        <taxon>Eukaryota</taxon>
        <taxon>Metazoa</taxon>
        <taxon>Ecdysozoa</taxon>
        <taxon>Arthropoda</taxon>
        <taxon>Myriapoda</taxon>
        <taxon>Chilopoda</taxon>
        <taxon>Pleurostigmophora</taxon>
        <taxon>Geophilomorpha</taxon>
        <taxon>Linotaeniidae</taxon>
        <taxon>Strigamia</taxon>
    </lineage>
</organism>
<evidence type="ECO:0000256" key="5">
    <source>
        <dbReference type="SAM" id="Coils"/>
    </source>
</evidence>
<evidence type="ECO:0000256" key="1">
    <source>
        <dbReference type="ARBA" id="ARBA00004123"/>
    </source>
</evidence>
<keyword evidence="5" id="KW-0175">Coiled coil</keyword>
<proteinExistence type="predicted"/>
<name>T1JFT5_STRMM</name>
<dbReference type="PANTHER" id="PTHR23340">
    <property type="entry name" value="ARGININE/SERINE RICH SPLICING FACTOR SF4/14"/>
    <property type="match status" value="1"/>
</dbReference>
<sequence length="336" mass="37333">MAYTGQKNVQPPNSKSSRNERFAQMTKQEELIEMKKKEIQQKLAEKKKKETEELMKKLSKTSAVTADAKKNLMNISKTKTTTIATPTTTSTSIKKFVEPDSSDSRLNQFSNDGSFMAQFKKISGVRTKKLRSEQSGDTSGLNNKTRSTNCLVNLHNTHLIGNCAKDNKPGVVMRLQTSKMAKCLPVLAPPSVFNEDEDKDKGIRSFLYDDKSAAYKYYRQTVSDMHEAKTTTTTTTTTTNEATAADLPEKKNEEEQMGPQEGACGVATAPVAETASAAVDEDEYEYDSPLQLKQTGVPIGEPGLIAYALKVYGSTSLTQDQWKQLDEQRKMKFCTK</sequence>
<feature type="compositionally biased region" description="Low complexity" evidence="6">
    <location>
        <begin position="230"/>
        <end position="239"/>
    </location>
</feature>
<accession>T1JFT5</accession>
<feature type="compositionally biased region" description="Polar residues" evidence="6">
    <location>
        <begin position="1"/>
        <end position="16"/>
    </location>
</feature>
<dbReference type="InterPro" id="IPR040169">
    <property type="entry name" value="SUGP1/2"/>
</dbReference>
<reference evidence="8" key="1">
    <citation type="submission" date="2011-05" db="EMBL/GenBank/DDBJ databases">
        <authorList>
            <person name="Richards S.R."/>
            <person name="Qu J."/>
            <person name="Jiang H."/>
            <person name="Jhangiani S.N."/>
            <person name="Agravi P."/>
            <person name="Goodspeed R."/>
            <person name="Gross S."/>
            <person name="Mandapat C."/>
            <person name="Jackson L."/>
            <person name="Mathew T."/>
            <person name="Pu L."/>
            <person name="Thornton R."/>
            <person name="Saada N."/>
            <person name="Wilczek-Boney K.B."/>
            <person name="Lee S."/>
            <person name="Kovar C."/>
            <person name="Wu Y."/>
            <person name="Scherer S.E."/>
            <person name="Worley K.C."/>
            <person name="Muzny D.M."/>
            <person name="Gibbs R."/>
        </authorList>
    </citation>
    <scope>NUCLEOTIDE SEQUENCE</scope>
    <source>
        <strain evidence="8">Brora</strain>
    </source>
</reference>
<dbReference type="PANTHER" id="PTHR23340:SF0">
    <property type="entry name" value="SURP AND G-PATCH DOMAIN-CONTAINING PROTEIN 1 ISOFORM X1"/>
    <property type="match status" value="1"/>
</dbReference>
<dbReference type="Proteomes" id="UP000014500">
    <property type="component" value="Unassembled WGS sequence"/>
</dbReference>
<feature type="region of interest" description="Disordered" evidence="6">
    <location>
        <begin position="226"/>
        <end position="256"/>
    </location>
</feature>
<dbReference type="EMBL" id="JH432185">
    <property type="status" value="NOT_ANNOTATED_CDS"/>
    <property type="molecule type" value="Genomic_DNA"/>
</dbReference>
<evidence type="ECO:0000256" key="2">
    <source>
        <dbReference type="ARBA" id="ARBA00022664"/>
    </source>
</evidence>
<dbReference type="EnsemblMetazoa" id="SMAR012700-RA">
    <property type="protein sequence ID" value="SMAR012700-PA"/>
    <property type="gene ID" value="SMAR012700"/>
</dbReference>
<protein>
    <submittedName>
        <fullName evidence="7">Uncharacterized protein</fullName>
    </submittedName>
</protein>
<evidence type="ECO:0000256" key="6">
    <source>
        <dbReference type="SAM" id="MobiDB-lite"/>
    </source>
</evidence>
<evidence type="ECO:0000313" key="8">
    <source>
        <dbReference type="Proteomes" id="UP000014500"/>
    </source>
</evidence>
<evidence type="ECO:0000256" key="4">
    <source>
        <dbReference type="ARBA" id="ARBA00023242"/>
    </source>
</evidence>
<reference evidence="7" key="2">
    <citation type="submission" date="2015-02" db="UniProtKB">
        <authorList>
            <consortium name="EnsemblMetazoa"/>
        </authorList>
    </citation>
    <scope>IDENTIFICATION</scope>
</reference>
<dbReference type="GO" id="GO:0005654">
    <property type="term" value="C:nucleoplasm"/>
    <property type="evidence" value="ECO:0007669"/>
    <property type="project" value="TreeGrafter"/>
</dbReference>
<evidence type="ECO:0000256" key="3">
    <source>
        <dbReference type="ARBA" id="ARBA00023187"/>
    </source>
</evidence>
<evidence type="ECO:0000313" key="7">
    <source>
        <dbReference type="EnsemblMetazoa" id="SMAR012700-PA"/>
    </source>
</evidence>
<keyword evidence="2" id="KW-0507">mRNA processing</keyword>
<keyword evidence="8" id="KW-1185">Reference proteome</keyword>
<keyword evidence="4" id="KW-0539">Nucleus</keyword>
<dbReference type="STRING" id="126957.T1JFT5"/>
<dbReference type="GO" id="GO:0008380">
    <property type="term" value="P:RNA splicing"/>
    <property type="evidence" value="ECO:0007669"/>
    <property type="project" value="UniProtKB-KW"/>
</dbReference>
<comment type="subcellular location">
    <subcellularLocation>
        <location evidence="1">Nucleus</location>
    </subcellularLocation>
</comment>
<dbReference type="HOGENOM" id="CLU_827219_0_0_1"/>
<feature type="region of interest" description="Disordered" evidence="6">
    <location>
        <begin position="1"/>
        <end position="23"/>
    </location>
</feature>
<dbReference type="GO" id="GO:0003723">
    <property type="term" value="F:RNA binding"/>
    <property type="evidence" value="ECO:0007669"/>
    <property type="project" value="TreeGrafter"/>
</dbReference>
<dbReference type="AlphaFoldDB" id="T1JFT5"/>
<keyword evidence="3" id="KW-0508">mRNA splicing</keyword>
<feature type="coiled-coil region" evidence="5">
    <location>
        <begin position="25"/>
        <end position="61"/>
    </location>
</feature>
<dbReference type="GO" id="GO:0006397">
    <property type="term" value="P:mRNA processing"/>
    <property type="evidence" value="ECO:0007669"/>
    <property type="project" value="UniProtKB-KW"/>
</dbReference>